<protein>
    <submittedName>
        <fullName evidence="11">Nucleotidyltransferase</fullName>
    </submittedName>
</protein>
<dbReference type="PANTHER" id="PTHR33571">
    <property type="entry name" value="SSL8005 PROTEIN"/>
    <property type="match status" value="1"/>
</dbReference>
<keyword evidence="5" id="KW-0479">Metal-binding</keyword>
<evidence type="ECO:0000256" key="9">
    <source>
        <dbReference type="ARBA" id="ARBA00038276"/>
    </source>
</evidence>
<dbReference type="SUPFAM" id="SSF81301">
    <property type="entry name" value="Nucleotidyltransferase"/>
    <property type="match status" value="1"/>
</dbReference>
<evidence type="ECO:0000256" key="1">
    <source>
        <dbReference type="ARBA" id="ARBA00001946"/>
    </source>
</evidence>
<dbReference type="EMBL" id="VDMB01000002">
    <property type="protein sequence ID" value="TYT75824.1"/>
    <property type="molecule type" value="Genomic_DNA"/>
</dbReference>
<evidence type="ECO:0000256" key="7">
    <source>
        <dbReference type="ARBA" id="ARBA00022840"/>
    </source>
</evidence>
<dbReference type="Gene3D" id="3.30.460.10">
    <property type="entry name" value="Beta Polymerase, domain 2"/>
    <property type="match status" value="1"/>
</dbReference>
<dbReference type="OrthoDB" id="5422227at2"/>
<organism evidence="11 12">
    <name type="scientific">Desulfobotulus mexicanus</name>
    <dbReference type="NCBI Taxonomy" id="2586642"/>
    <lineage>
        <taxon>Bacteria</taxon>
        <taxon>Pseudomonadati</taxon>
        <taxon>Thermodesulfobacteriota</taxon>
        <taxon>Desulfobacteria</taxon>
        <taxon>Desulfobacterales</taxon>
        <taxon>Desulfobacteraceae</taxon>
        <taxon>Desulfobotulus</taxon>
    </lineage>
</organism>
<keyword evidence="4" id="KW-0548">Nucleotidyltransferase</keyword>
<comment type="caution">
    <text evidence="11">The sequence shown here is derived from an EMBL/GenBank/DDBJ whole genome shotgun (WGS) entry which is preliminary data.</text>
</comment>
<keyword evidence="12" id="KW-1185">Reference proteome</keyword>
<dbReference type="PANTHER" id="PTHR33571:SF14">
    <property type="entry name" value="PROTEIN ADENYLYLTRANSFERASE MJ0435-RELATED"/>
    <property type="match status" value="1"/>
</dbReference>
<name>A0A5Q4VDQ2_9BACT</name>
<dbReference type="GO" id="GO:0016779">
    <property type="term" value="F:nucleotidyltransferase activity"/>
    <property type="evidence" value="ECO:0007669"/>
    <property type="project" value="UniProtKB-KW"/>
</dbReference>
<evidence type="ECO:0000259" key="10">
    <source>
        <dbReference type="Pfam" id="PF01909"/>
    </source>
</evidence>
<evidence type="ECO:0000256" key="6">
    <source>
        <dbReference type="ARBA" id="ARBA00022741"/>
    </source>
</evidence>
<feature type="domain" description="Polymerase nucleotidyl transferase" evidence="10">
    <location>
        <begin position="19"/>
        <end position="96"/>
    </location>
</feature>
<accession>A0A5Q4VDQ2</accession>
<evidence type="ECO:0000313" key="12">
    <source>
        <dbReference type="Proteomes" id="UP000321899"/>
    </source>
</evidence>
<dbReference type="CDD" id="cd05403">
    <property type="entry name" value="NT_KNTase_like"/>
    <property type="match status" value="1"/>
</dbReference>
<dbReference type="GO" id="GO:0005524">
    <property type="term" value="F:ATP binding"/>
    <property type="evidence" value="ECO:0007669"/>
    <property type="project" value="UniProtKB-KW"/>
</dbReference>
<evidence type="ECO:0000256" key="3">
    <source>
        <dbReference type="ARBA" id="ARBA00022679"/>
    </source>
</evidence>
<keyword evidence="6" id="KW-0547">Nucleotide-binding</keyword>
<keyword evidence="7" id="KW-0067">ATP-binding</keyword>
<gene>
    <name evidence="11" type="ORF">FIM25_02650</name>
</gene>
<dbReference type="GO" id="GO:0046872">
    <property type="term" value="F:metal ion binding"/>
    <property type="evidence" value="ECO:0007669"/>
    <property type="project" value="UniProtKB-KW"/>
</dbReference>
<reference evidence="11 12" key="1">
    <citation type="submission" date="2019-06" db="EMBL/GenBank/DDBJ databases">
        <title>Desulfobotulus mexicanus sp. nov., a novel sulfate-reducing bacterium isolated from the sediment of an alkaline crater lake in Mexico.</title>
        <authorList>
            <person name="Hirschler-Rea A."/>
        </authorList>
    </citation>
    <scope>NUCLEOTIDE SEQUENCE [LARGE SCALE GENOMIC DNA]</scope>
    <source>
        <strain evidence="11 12">PAR22N</strain>
    </source>
</reference>
<comment type="similarity">
    <text evidence="9">Belongs to the MntA antitoxin family.</text>
</comment>
<dbReference type="AlphaFoldDB" id="A0A5Q4VDQ2"/>
<dbReference type="Proteomes" id="UP000321899">
    <property type="component" value="Unassembled WGS sequence"/>
</dbReference>
<keyword evidence="8" id="KW-0460">Magnesium</keyword>
<proteinExistence type="inferred from homology"/>
<dbReference type="InterPro" id="IPR043519">
    <property type="entry name" value="NT_sf"/>
</dbReference>
<evidence type="ECO:0000256" key="2">
    <source>
        <dbReference type="ARBA" id="ARBA00022649"/>
    </source>
</evidence>
<comment type="cofactor">
    <cofactor evidence="1">
        <name>Mg(2+)</name>
        <dbReference type="ChEBI" id="CHEBI:18420"/>
    </cofactor>
</comment>
<keyword evidence="2" id="KW-1277">Toxin-antitoxin system</keyword>
<dbReference type="InterPro" id="IPR052038">
    <property type="entry name" value="Type-VII_TA_antitoxin"/>
</dbReference>
<evidence type="ECO:0000256" key="5">
    <source>
        <dbReference type="ARBA" id="ARBA00022723"/>
    </source>
</evidence>
<sequence length="99" mass="11132">MTKDQIIIKIKENYPYLMSEFGLKKIGLFGSYAKGVQEESSDIDIVAEFEKPIGLKFVIFAEYLENILGKKADILTPAGIKGIRNPDIAKSIMETIEYV</sequence>
<evidence type="ECO:0000256" key="4">
    <source>
        <dbReference type="ARBA" id="ARBA00022695"/>
    </source>
</evidence>
<evidence type="ECO:0000313" key="11">
    <source>
        <dbReference type="EMBL" id="TYT75824.1"/>
    </source>
</evidence>
<evidence type="ECO:0000256" key="8">
    <source>
        <dbReference type="ARBA" id="ARBA00022842"/>
    </source>
</evidence>
<dbReference type="InterPro" id="IPR002934">
    <property type="entry name" value="Polymerase_NTP_transf_dom"/>
</dbReference>
<keyword evidence="3 11" id="KW-0808">Transferase</keyword>
<dbReference type="RefSeq" id="WP_139446016.1">
    <property type="nucleotide sequence ID" value="NZ_VDMB01000002.1"/>
</dbReference>
<dbReference type="Pfam" id="PF01909">
    <property type="entry name" value="NTP_transf_2"/>
    <property type="match status" value="1"/>
</dbReference>